<evidence type="ECO:0000259" key="1">
    <source>
        <dbReference type="Pfam" id="PF07534"/>
    </source>
</evidence>
<dbReference type="AlphaFoldDB" id="A0A9N8V8G5"/>
<sequence>MSDIDVSKKESEILIQTDTRITKIGRCDQPSHDQLRKITRDSGVPWGTLPTDCVFAHDLGKEKNQKMPTLRFNKARAASPTYQFDLLFRITAEDTEKFSMEEYEKTCNKIANTLVIAKVLDSKAIIGGFAPNGLNRESLTLHALTTDQSFLFNFQNGEPKTESSIISRARKVRSTSDEYIPYLWLGPRFGVKDMVIDLKKMKCTCQPQYYDQGIYSGNKEFTIGECEIFQISEF</sequence>
<evidence type="ECO:0000313" key="3">
    <source>
        <dbReference type="Proteomes" id="UP000789342"/>
    </source>
</evidence>
<dbReference type="Pfam" id="PF07534">
    <property type="entry name" value="TLD"/>
    <property type="match status" value="1"/>
</dbReference>
<proteinExistence type="predicted"/>
<protein>
    <submittedName>
        <fullName evidence="2">6657_t:CDS:1</fullName>
    </submittedName>
</protein>
<name>A0A9N8V8G5_9GLOM</name>
<keyword evidence="3" id="KW-1185">Reference proteome</keyword>
<feature type="domain" description="TLDc" evidence="1">
    <location>
        <begin position="82"/>
        <end position="231"/>
    </location>
</feature>
<accession>A0A9N8V8G5</accession>
<reference evidence="2" key="1">
    <citation type="submission" date="2021-06" db="EMBL/GenBank/DDBJ databases">
        <authorList>
            <person name="Kallberg Y."/>
            <person name="Tangrot J."/>
            <person name="Rosling A."/>
        </authorList>
    </citation>
    <scope>NUCLEOTIDE SEQUENCE</scope>
    <source>
        <strain evidence="2">CL551</strain>
    </source>
</reference>
<dbReference type="InterPro" id="IPR006571">
    <property type="entry name" value="TLDc_dom"/>
</dbReference>
<comment type="caution">
    <text evidence="2">The sequence shown here is derived from an EMBL/GenBank/DDBJ whole genome shotgun (WGS) entry which is preliminary data.</text>
</comment>
<evidence type="ECO:0000313" key="2">
    <source>
        <dbReference type="EMBL" id="CAG8440522.1"/>
    </source>
</evidence>
<gene>
    <name evidence="2" type="ORF">AMORRO_LOCUS244</name>
</gene>
<dbReference type="Proteomes" id="UP000789342">
    <property type="component" value="Unassembled WGS sequence"/>
</dbReference>
<dbReference type="EMBL" id="CAJVPV010000058">
    <property type="protein sequence ID" value="CAG8440522.1"/>
    <property type="molecule type" value="Genomic_DNA"/>
</dbReference>
<organism evidence="2 3">
    <name type="scientific">Acaulospora morrowiae</name>
    <dbReference type="NCBI Taxonomy" id="94023"/>
    <lineage>
        <taxon>Eukaryota</taxon>
        <taxon>Fungi</taxon>
        <taxon>Fungi incertae sedis</taxon>
        <taxon>Mucoromycota</taxon>
        <taxon>Glomeromycotina</taxon>
        <taxon>Glomeromycetes</taxon>
        <taxon>Diversisporales</taxon>
        <taxon>Acaulosporaceae</taxon>
        <taxon>Acaulospora</taxon>
    </lineage>
</organism>
<dbReference type="OrthoDB" id="2378754at2759"/>